<evidence type="ECO:0000313" key="8">
    <source>
        <dbReference type="Proteomes" id="UP000623509"/>
    </source>
</evidence>
<dbReference type="Proteomes" id="UP000623509">
    <property type="component" value="Unassembled WGS sequence"/>
</dbReference>
<dbReference type="PROSITE" id="PS00041">
    <property type="entry name" value="HTH_ARAC_FAMILY_1"/>
    <property type="match status" value="1"/>
</dbReference>
<evidence type="ECO:0000256" key="2">
    <source>
        <dbReference type="ARBA" id="ARBA00023125"/>
    </source>
</evidence>
<dbReference type="SUPFAM" id="SSF46689">
    <property type="entry name" value="Homeodomain-like"/>
    <property type="match status" value="2"/>
</dbReference>
<feature type="domain" description="HTH araC/xylS-type" evidence="4">
    <location>
        <begin position="100"/>
        <end position="198"/>
    </location>
</feature>
<keyword evidence="8" id="KW-1185">Reference proteome</keyword>
<dbReference type="SMART" id="SM00342">
    <property type="entry name" value="HTH_ARAC"/>
    <property type="match status" value="1"/>
</dbReference>
<sequence>MVISHRRCWPAMSGPAPGCCARITPAPYVSDSSKQASLWRKAGCFGGAIGTGRCRDAHNPRILINNRIASGGILARFSIPLGGSMRMTAELFCLQSWRIGRVVDYLGTHLDEDVTLARLAEVACLSASQLERLYRGKVGETPLGTLRRLRLDRALQQLRGCDVSVRDVALAAGYGSAAAFNHAFLRRFGAPPGRAALAEPVRQLPDLHLAHLPDRPVFELSYTGPLRERGHEVGVLVGNLAVAGAKRWRLWETLDRDHPWPVSGLQHIAVRHFVPAAGLPQQVAKVGHVRHAGGLHAVWHVLGRPAPGALLAVCERIRTQLGCVLREDAPLLQREVNVHGYTPPQERRVAVYLPVTPAKRRS</sequence>
<dbReference type="PANTHER" id="PTHR46796">
    <property type="entry name" value="HTH-TYPE TRANSCRIPTIONAL ACTIVATOR RHAS-RELATED"/>
    <property type="match status" value="1"/>
</dbReference>
<accession>A0A272EN71</accession>
<keyword evidence="2" id="KW-0238">DNA-binding</keyword>
<proteinExistence type="predicted"/>
<evidence type="ECO:0000256" key="1">
    <source>
        <dbReference type="ARBA" id="ARBA00023015"/>
    </source>
</evidence>
<protein>
    <submittedName>
        <fullName evidence="5">AraC family transcriptional regulator</fullName>
    </submittedName>
</protein>
<keyword evidence="1" id="KW-0805">Transcription regulation</keyword>
<dbReference type="AlphaFoldDB" id="A0A272EN71"/>
<evidence type="ECO:0000313" key="5">
    <source>
        <dbReference type="EMBL" id="KAF7597984.1"/>
    </source>
</evidence>
<evidence type="ECO:0000313" key="7">
    <source>
        <dbReference type="Proteomes" id="UP000216107"/>
    </source>
</evidence>
<dbReference type="InterPro" id="IPR009057">
    <property type="entry name" value="Homeodomain-like_sf"/>
</dbReference>
<organism evidence="6 7">
    <name type="scientific">Candidatus Dactylopiibacterium carminicum</name>
    <dbReference type="NCBI Taxonomy" id="857335"/>
    <lineage>
        <taxon>Bacteria</taxon>
        <taxon>Pseudomonadati</taxon>
        <taxon>Pseudomonadota</taxon>
        <taxon>Betaproteobacteria</taxon>
        <taxon>Rhodocyclales</taxon>
        <taxon>Rhodocyclaceae</taxon>
        <taxon>Candidatus Dactylopiibacterium</taxon>
    </lineage>
</organism>
<keyword evidence="3" id="KW-0804">Transcription</keyword>
<reference evidence="6 7" key="2">
    <citation type="submission" date="2017-07" db="EMBL/GenBank/DDBJ databases">
        <title>Candidatus Dactylopiibacterium carminicum, a nitrogen-fixing symbiont of the cochineal insect Dactylopius coccus and Dactylopius opuntiae (Hemiptera: Coccoidea: Dactylopiidae).</title>
        <authorList>
            <person name="Vera A."/>
        </authorList>
    </citation>
    <scope>NUCLEOTIDE SEQUENCE [LARGE SCALE GENOMIC DNA]</scope>
    <source>
        <strain evidence="6 7">NFDCM</strain>
    </source>
</reference>
<reference evidence="5 8" key="1">
    <citation type="submission" date="2016-08" db="EMBL/GenBank/DDBJ databases">
        <title>Candidatus Dactylopiibacterium carminicum genome sequence.</title>
        <authorList>
            <person name="Ramirez-Puebla S.T."/>
            <person name="Ormeno-Orrillo E."/>
            <person name="Vera-Ponce De Leon A."/>
            <person name="Luis L."/>
            <person name="Sanchez-Flores A."/>
            <person name="Monica R."/>
            <person name="Martinez-Romero E."/>
        </authorList>
    </citation>
    <scope>NUCLEOTIDE SEQUENCE [LARGE SCALE GENOMIC DNA]</scope>
    <source>
        <strain evidence="5">END1</strain>
    </source>
</reference>
<dbReference type="PANTHER" id="PTHR46796:SF13">
    <property type="entry name" value="HTH-TYPE TRANSCRIPTIONAL ACTIVATOR RHAS"/>
    <property type="match status" value="1"/>
</dbReference>
<dbReference type="GO" id="GO:0043565">
    <property type="term" value="F:sequence-specific DNA binding"/>
    <property type="evidence" value="ECO:0007669"/>
    <property type="project" value="InterPro"/>
</dbReference>
<evidence type="ECO:0000259" key="4">
    <source>
        <dbReference type="PROSITE" id="PS01124"/>
    </source>
</evidence>
<name>A0A272EN71_9RHOO</name>
<dbReference type="InterPro" id="IPR018062">
    <property type="entry name" value="HTH_AraC-typ_CS"/>
</dbReference>
<dbReference type="InterPro" id="IPR050204">
    <property type="entry name" value="AraC_XylS_family_regulators"/>
</dbReference>
<comment type="caution">
    <text evidence="6">The sequence shown here is derived from an EMBL/GenBank/DDBJ whole genome shotgun (WGS) entry which is preliminary data.</text>
</comment>
<evidence type="ECO:0000256" key="3">
    <source>
        <dbReference type="ARBA" id="ARBA00023163"/>
    </source>
</evidence>
<evidence type="ECO:0000313" key="6">
    <source>
        <dbReference type="EMBL" id="PAS91539.1"/>
    </source>
</evidence>
<dbReference type="Gene3D" id="1.10.10.60">
    <property type="entry name" value="Homeodomain-like"/>
    <property type="match status" value="1"/>
</dbReference>
<dbReference type="Pfam" id="PF12833">
    <property type="entry name" value="HTH_18"/>
    <property type="match status" value="1"/>
</dbReference>
<dbReference type="PROSITE" id="PS01124">
    <property type="entry name" value="HTH_ARAC_FAMILY_2"/>
    <property type="match status" value="1"/>
</dbReference>
<gene>
    <name evidence="5" type="ORF">BGI27_15760</name>
    <name evidence="6" type="ORF">CGU29_15865</name>
</gene>
<dbReference type="Proteomes" id="UP000216107">
    <property type="component" value="Unassembled WGS sequence"/>
</dbReference>
<dbReference type="OrthoDB" id="282744at2"/>
<dbReference type="GO" id="GO:0003700">
    <property type="term" value="F:DNA-binding transcription factor activity"/>
    <property type="evidence" value="ECO:0007669"/>
    <property type="project" value="InterPro"/>
</dbReference>
<dbReference type="EMBL" id="MDUX01000072">
    <property type="protein sequence ID" value="KAF7597984.1"/>
    <property type="molecule type" value="Genomic_DNA"/>
</dbReference>
<dbReference type="InterPro" id="IPR018060">
    <property type="entry name" value="HTH_AraC"/>
</dbReference>
<dbReference type="EMBL" id="NMRN01000076">
    <property type="protein sequence ID" value="PAS91539.1"/>
    <property type="molecule type" value="Genomic_DNA"/>
</dbReference>